<evidence type="ECO:0000313" key="1">
    <source>
        <dbReference type="EMBL" id="KAH7852701.1"/>
    </source>
</evidence>
<dbReference type="Proteomes" id="UP000828048">
    <property type="component" value="Chromosome 8"/>
</dbReference>
<sequence>MSATVHLGRVPTLPKPKPKERYGTSTVRVGATQAKISQAFKSVAYQMMYNPVANVTGAMQVTGNARVNYDSSAKNLSLYLTFDKNPAFQGICTLSYVVDLREVLPPLFNIRGPKKFHGYGPQDLATFGGGRSAVIGALSCGLACFGKASKESDDYSFGVVALEIACGRMPVEVYRDPGQVKLLEWVWSLYGKGQLFEAVDKNLTMEYVEYQVQRLMVVACWVMVLPPRCQSPIIHKAIKRSIFCHLKIHCLFCHH</sequence>
<reference evidence="1 2" key="1">
    <citation type="journal article" date="2021" name="Hortic Res">
        <title>High-quality reference genome and annotation aids understanding of berry development for evergreen blueberry (Vaccinium darrowii).</title>
        <authorList>
            <person name="Yu J."/>
            <person name="Hulse-Kemp A.M."/>
            <person name="Babiker E."/>
            <person name="Staton M."/>
        </authorList>
    </citation>
    <scope>NUCLEOTIDE SEQUENCE [LARGE SCALE GENOMIC DNA]</scope>
    <source>
        <strain evidence="2">cv. NJ 8807/NJ 8810</strain>
        <tissue evidence="1">Young leaf</tissue>
    </source>
</reference>
<comment type="caution">
    <text evidence="1">The sequence shown here is derived from an EMBL/GenBank/DDBJ whole genome shotgun (WGS) entry which is preliminary data.</text>
</comment>
<dbReference type="EMBL" id="CM037158">
    <property type="protein sequence ID" value="KAH7852701.1"/>
    <property type="molecule type" value="Genomic_DNA"/>
</dbReference>
<proteinExistence type="predicted"/>
<protein>
    <submittedName>
        <fullName evidence="1">Uncharacterized protein</fullName>
    </submittedName>
</protein>
<organism evidence="1 2">
    <name type="scientific">Vaccinium darrowii</name>
    <dbReference type="NCBI Taxonomy" id="229202"/>
    <lineage>
        <taxon>Eukaryota</taxon>
        <taxon>Viridiplantae</taxon>
        <taxon>Streptophyta</taxon>
        <taxon>Embryophyta</taxon>
        <taxon>Tracheophyta</taxon>
        <taxon>Spermatophyta</taxon>
        <taxon>Magnoliopsida</taxon>
        <taxon>eudicotyledons</taxon>
        <taxon>Gunneridae</taxon>
        <taxon>Pentapetalae</taxon>
        <taxon>asterids</taxon>
        <taxon>Ericales</taxon>
        <taxon>Ericaceae</taxon>
        <taxon>Vaccinioideae</taxon>
        <taxon>Vaccinieae</taxon>
        <taxon>Vaccinium</taxon>
    </lineage>
</organism>
<name>A0ACB7YGE4_9ERIC</name>
<gene>
    <name evidence="1" type="ORF">Vadar_028124</name>
</gene>
<keyword evidence="2" id="KW-1185">Reference proteome</keyword>
<accession>A0ACB7YGE4</accession>
<evidence type="ECO:0000313" key="2">
    <source>
        <dbReference type="Proteomes" id="UP000828048"/>
    </source>
</evidence>